<dbReference type="InterPro" id="IPR004242">
    <property type="entry name" value="Transposase_21"/>
</dbReference>
<comment type="caution">
    <text evidence="1">The sequence shown here is derived from an EMBL/GenBank/DDBJ whole genome shotgun (WGS) entry which is preliminary data.</text>
</comment>
<reference evidence="1" key="1">
    <citation type="journal article" date="2022" name="Int. J. Mol. Sci.">
        <title>Draft Genome of Tanacetum Coccineum: Genomic Comparison of Closely Related Tanacetum-Family Plants.</title>
        <authorList>
            <person name="Yamashiro T."/>
            <person name="Shiraishi A."/>
            <person name="Nakayama K."/>
            <person name="Satake H."/>
        </authorList>
    </citation>
    <scope>NUCLEOTIDE SEQUENCE</scope>
</reference>
<sequence length="384" mass="43585">MYKSSHTAKQITWHATGKCTEPGKMQHPVDGRAWKTFDTKYPDFAKEPRNVRLGLAADGFNLFGNLSQSYSMWSVILTTYNLPPWLCMKESSFMLMLVIPGPKSLGKDIDVYLRPLINDVKDLWEKPGVETIDVATGQKFNMRAVILWTINDFPARRSLSRWSRQEDGDPPREFGRDQIQAQLARLPKRVKGKHPSYGGVKIKRNIRQRHVDKDPGVSASSELFSLSCGPTPTPISVNSCVVNGVRFVVHSRDERRTTQNSNICLPSRKDGEMYYGQLQEILEFLYLLFKVVLFRDDHDVIHFDNSSDLTLSTSLNDLDFATLHIDDQSTDFDAPPDIIDVGEEDDIIDDEDALPHDLADSDDEDLVNVDDDDLIVVYSSEEED</sequence>
<dbReference type="EMBL" id="BQNB010009927">
    <property type="protein sequence ID" value="GJS70338.1"/>
    <property type="molecule type" value="Genomic_DNA"/>
</dbReference>
<accession>A0ABQ4XZZ5</accession>
<proteinExistence type="predicted"/>
<gene>
    <name evidence="1" type="ORF">Tco_0703179</name>
</gene>
<dbReference type="Proteomes" id="UP001151760">
    <property type="component" value="Unassembled WGS sequence"/>
</dbReference>
<dbReference type="PANTHER" id="PTHR10775">
    <property type="entry name" value="OS08G0208400 PROTEIN"/>
    <property type="match status" value="1"/>
</dbReference>
<protein>
    <submittedName>
        <fullName evidence="1">Integrase, catalytic region, zinc finger, CCHC-type containing protein</fullName>
    </submittedName>
</protein>
<keyword evidence="2" id="KW-1185">Reference proteome</keyword>
<reference evidence="1" key="2">
    <citation type="submission" date="2022-01" db="EMBL/GenBank/DDBJ databases">
        <authorList>
            <person name="Yamashiro T."/>
            <person name="Shiraishi A."/>
            <person name="Satake H."/>
            <person name="Nakayama K."/>
        </authorList>
    </citation>
    <scope>NUCLEOTIDE SEQUENCE</scope>
</reference>
<organism evidence="1 2">
    <name type="scientific">Tanacetum coccineum</name>
    <dbReference type="NCBI Taxonomy" id="301880"/>
    <lineage>
        <taxon>Eukaryota</taxon>
        <taxon>Viridiplantae</taxon>
        <taxon>Streptophyta</taxon>
        <taxon>Embryophyta</taxon>
        <taxon>Tracheophyta</taxon>
        <taxon>Spermatophyta</taxon>
        <taxon>Magnoliopsida</taxon>
        <taxon>eudicotyledons</taxon>
        <taxon>Gunneridae</taxon>
        <taxon>Pentapetalae</taxon>
        <taxon>asterids</taxon>
        <taxon>campanulids</taxon>
        <taxon>Asterales</taxon>
        <taxon>Asteraceae</taxon>
        <taxon>Asteroideae</taxon>
        <taxon>Anthemideae</taxon>
        <taxon>Anthemidinae</taxon>
        <taxon>Tanacetum</taxon>
    </lineage>
</organism>
<name>A0ABQ4XZZ5_9ASTR</name>
<evidence type="ECO:0000313" key="1">
    <source>
        <dbReference type="EMBL" id="GJS70338.1"/>
    </source>
</evidence>
<dbReference type="Pfam" id="PF02992">
    <property type="entry name" value="Transposase_21"/>
    <property type="match status" value="1"/>
</dbReference>
<dbReference type="PANTHER" id="PTHR10775:SF182">
    <property type="entry name" value="TRANSPOSON, EN_SPM-LIKE, TRANSPOSASE-ASSOCIATED DOMAIN PROTEIN-RELATED"/>
    <property type="match status" value="1"/>
</dbReference>
<evidence type="ECO:0000313" key="2">
    <source>
        <dbReference type="Proteomes" id="UP001151760"/>
    </source>
</evidence>